<dbReference type="OMA" id="EYLATQW"/>
<dbReference type="AlphaFoldDB" id="J0WPC8"/>
<dbReference type="Pfam" id="PF18758">
    <property type="entry name" value="KDZ"/>
    <property type="match status" value="1"/>
</dbReference>
<proteinExistence type="predicted"/>
<dbReference type="OrthoDB" id="3253684at2759"/>
<dbReference type="eggNOG" id="ENOG502S2AH">
    <property type="taxonomic scope" value="Eukaryota"/>
</dbReference>
<dbReference type="PANTHER" id="PTHR33096:SF1">
    <property type="entry name" value="CXC1-LIKE CYSTEINE CLUSTER ASSOCIATED WITH KDZ TRANSPOSASES DOMAIN-CONTAINING PROTEIN"/>
    <property type="match status" value="1"/>
</dbReference>
<organism evidence="1 2">
    <name type="scientific">Auricularia subglabra (strain TFB-10046 / SS5)</name>
    <name type="common">White-rot fungus</name>
    <name type="synonym">Auricularia delicata (strain TFB10046)</name>
    <dbReference type="NCBI Taxonomy" id="717982"/>
    <lineage>
        <taxon>Eukaryota</taxon>
        <taxon>Fungi</taxon>
        <taxon>Dikarya</taxon>
        <taxon>Basidiomycota</taxon>
        <taxon>Agaricomycotina</taxon>
        <taxon>Agaricomycetes</taxon>
        <taxon>Auriculariales</taxon>
        <taxon>Auriculariaceae</taxon>
        <taxon>Auricularia</taxon>
    </lineage>
</organism>
<dbReference type="InterPro" id="IPR040521">
    <property type="entry name" value="KDZ"/>
</dbReference>
<dbReference type="KEGG" id="adl:AURDEDRAFT_36737"/>
<sequence length="320" mass="35741">CSEYLVSCCPMCFAEQEFGRGVDQGCDVHVGGDANFSQRHNCTAGDSPPFKFRGVYQLSPERVATMEAKLEAAGKRPRRQYRGGVPDADLDACEDAHTAGTSSKSKVHGDRFVDTGVFALICRHGIPLCFMNITDAGEGQKYMLAGLEWLSEHLPARATVAGYYDVGCITDCTRQLVSDTNAAQYDVLPGDFGDRLVFVTSAMHSYAHQWTCQIVYSPCMKKGMGLTDGEGVERLWSALRMLIPKLSVAQRRRCLVLLDRQLQRLGKRMRHNLAKWVKKRRKTVQEKATKARILLAKTGHSREYLATQWQAQKDAELSVR</sequence>
<evidence type="ECO:0000313" key="2">
    <source>
        <dbReference type="Proteomes" id="UP000006514"/>
    </source>
</evidence>
<keyword evidence="2" id="KW-1185">Reference proteome</keyword>
<name>J0WPC8_AURST</name>
<dbReference type="InParanoid" id="J0WPC8"/>
<dbReference type="Proteomes" id="UP000006514">
    <property type="component" value="Unassembled WGS sequence"/>
</dbReference>
<dbReference type="EMBL" id="JH687969">
    <property type="protein sequence ID" value="EJD34273.1"/>
    <property type="molecule type" value="Genomic_DNA"/>
</dbReference>
<feature type="non-terminal residue" evidence="1">
    <location>
        <position position="1"/>
    </location>
</feature>
<feature type="non-terminal residue" evidence="1">
    <location>
        <position position="320"/>
    </location>
</feature>
<evidence type="ECO:0000313" key="1">
    <source>
        <dbReference type="EMBL" id="EJD34273.1"/>
    </source>
</evidence>
<reference evidence="2" key="1">
    <citation type="journal article" date="2012" name="Science">
        <title>The Paleozoic origin of enzymatic lignin decomposition reconstructed from 31 fungal genomes.</title>
        <authorList>
            <person name="Floudas D."/>
            <person name="Binder M."/>
            <person name="Riley R."/>
            <person name="Barry K."/>
            <person name="Blanchette R.A."/>
            <person name="Henrissat B."/>
            <person name="Martinez A.T."/>
            <person name="Otillar R."/>
            <person name="Spatafora J.W."/>
            <person name="Yadav J.S."/>
            <person name="Aerts A."/>
            <person name="Benoit I."/>
            <person name="Boyd A."/>
            <person name="Carlson A."/>
            <person name="Copeland A."/>
            <person name="Coutinho P.M."/>
            <person name="de Vries R.P."/>
            <person name="Ferreira P."/>
            <person name="Findley K."/>
            <person name="Foster B."/>
            <person name="Gaskell J."/>
            <person name="Glotzer D."/>
            <person name="Gorecki P."/>
            <person name="Heitman J."/>
            <person name="Hesse C."/>
            <person name="Hori C."/>
            <person name="Igarashi K."/>
            <person name="Jurgens J.A."/>
            <person name="Kallen N."/>
            <person name="Kersten P."/>
            <person name="Kohler A."/>
            <person name="Kuees U."/>
            <person name="Kumar T.K.A."/>
            <person name="Kuo A."/>
            <person name="LaButti K."/>
            <person name="Larrondo L.F."/>
            <person name="Lindquist E."/>
            <person name="Ling A."/>
            <person name="Lombard V."/>
            <person name="Lucas S."/>
            <person name="Lundell T."/>
            <person name="Martin R."/>
            <person name="McLaughlin D.J."/>
            <person name="Morgenstern I."/>
            <person name="Morin E."/>
            <person name="Murat C."/>
            <person name="Nagy L.G."/>
            <person name="Nolan M."/>
            <person name="Ohm R.A."/>
            <person name="Patyshakuliyeva A."/>
            <person name="Rokas A."/>
            <person name="Ruiz-Duenas F.J."/>
            <person name="Sabat G."/>
            <person name="Salamov A."/>
            <person name="Samejima M."/>
            <person name="Schmutz J."/>
            <person name="Slot J.C."/>
            <person name="St John F."/>
            <person name="Stenlid J."/>
            <person name="Sun H."/>
            <person name="Sun S."/>
            <person name="Syed K."/>
            <person name="Tsang A."/>
            <person name="Wiebenga A."/>
            <person name="Young D."/>
            <person name="Pisabarro A."/>
            <person name="Eastwood D.C."/>
            <person name="Martin F."/>
            <person name="Cullen D."/>
            <person name="Grigoriev I.V."/>
            <person name="Hibbett D.S."/>
        </authorList>
    </citation>
    <scope>NUCLEOTIDE SEQUENCE [LARGE SCALE GENOMIC DNA]</scope>
    <source>
        <strain evidence="2">TFB10046</strain>
    </source>
</reference>
<protein>
    <submittedName>
        <fullName evidence="1">Uncharacterized protein</fullName>
    </submittedName>
</protein>
<accession>J0WPC8</accession>
<gene>
    <name evidence="1" type="ORF">AURDEDRAFT_36737</name>
</gene>
<dbReference type="PANTHER" id="PTHR33096">
    <property type="entry name" value="CXC2 DOMAIN-CONTAINING PROTEIN"/>
    <property type="match status" value="1"/>
</dbReference>